<gene>
    <name evidence="3" type="ORF">GOMPHAMPRED_008268</name>
</gene>
<dbReference type="InterPro" id="IPR036673">
    <property type="entry name" value="Cyanovirin-N_sf"/>
</dbReference>
<feature type="compositionally biased region" description="Polar residues" evidence="1">
    <location>
        <begin position="159"/>
        <end position="171"/>
    </location>
</feature>
<name>A0A8H3IIE4_9LECA</name>
<dbReference type="PANTHER" id="PTHR42076:SF1">
    <property type="entry name" value="CYANOVIRIN-N DOMAIN-CONTAINING PROTEIN"/>
    <property type="match status" value="1"/>
</dbReference>
<feature type="compositionally biased region" description="Polar residues" evidence="1">
    <location>
        <begin position="186"/>
        <end position="196"/>
    </location>
</feature>
<feature type="domain" description="Cyanovirin-N" evidence="2">
    <location>
        <begin position="2"/>
        <end position="102"/>
    </location>
</feature>
<protein>
    <recommendedName>
        <fullName evidence="2">Cyanovirin-N domain-containing protein</fullName>
    </recommendedName>
</protein>
<feature type="region of interest" description="Disordered" evidence="1">
    <location>
        <begin position="291"/>
        <end position="312"/>
    </location>
</feature>
<feature type="compositionally biased region" description="Basic and acidic residues" evidence="1">
    <location>
        <begin position="174"/>
        <end position="185"/>
    </location>
</feature>
<dbReference type="Proteomes" id="UP000664169">
    <property type="component" value="Unassembled WGS sequence"/>
</dbReference>
<dbReference type="PANTHER" id="PTHR42076">
    <property type="entry name" value="CYANOVIRIN-N HOMOLOG"/>
    <property type="match status" value="1"/>
</dbReference>
<sequence length="325" mass="36171">MAFDKSSKHINVIDGYLTATCTDATGRDCRSELNLDAHLGNANGFFEWGGSNFSHSAEHIVISTQAGSTYLRARLRTQHKSWRDARVNISERVANLNGELRYVGGSEPKIAHSQDFLGEERDFISTAISDTINDLRELFTGPPLFSSPAPRPQPKSRPVPSQSSESNTFSPSADHFESRSSHTDLENVSTSTETSILDSQSEALIFQKGEPPAYDDAAKTDSSAKKQQEEVQDHEDVVMEQIKNFLLSGTGHSVHSFKTGTGSRRFVLKQDDVEVKTLTIHDRTLFDQDDYRRDSSSTLSDHGKYQPRCMTPSVVDGEDEYDFLN</sequence>
<proteinExistence type="predicted"/>
<dbReference type="EMBL" id="CAJPDQ010000009">
    <property type="protein sequence ID" value="CAF9914784.1"/>
    <property type="molecule type" value="Genomic_DNA"/>
</dbReference>
<organism evidence="3 4">
    <name type="scientific">Gomphillus americanus</name>
    <dbReference type="NCBI Taxonomy" id="1940652"/>
    <lineage>
        <taxon>Eukaryota</taxon>
        <taxon>Fungi</taxon>
        <taxon>Dikarya</taxon>
        <taxon>Ascomycota</taxon>
        <taxon>Pezizomycotina</taxon>
        <taxon>Lecanoromycetes</taxon>
        <taxon>OSLEUM clade</taxon>
        <taxon>Ostropomycetidae</taxon>
        <taxon>Ostropales</taxon>
        <taxon>Graphidaceae</taxon>
        <taxon>Gomphilloideae</taxon>
        <taxon>Gomphillus</taxon>
    </lineage>
</organism>
<accession>A0A8H3IIE4</accession>
<dbReference type="SMART" id="SM01111">
    <property type="entry name" value="CVNH"/>
    <property type="match status" value="1"/>
</dbReference>
<reference evidence="3" key="1">
    <citation type="submission" date="2021-03" db="EMBL/GenBank/DDBJ databases">
        <authorList>
            <person name="Tagirdzhanova G."/>
        </authorList>
    </citation>
    <scope>NUCLEOTIDE SEQUENCE</scope>
</reference>
<dbReference type="Pfam" id="PF08881">
    <property type="entry name" value="CVNH"/>
    <property type="match status" value="1"/>
</dbReference>
<dbReference type="InterPro" id="IPR011058">
    <property type="entry name" value="Cyanovirin-N"/>
</dbReference>
<evidence type="ECO:0000259" key="2">
    <source>
        <dbReference type="SMART" id="SM01111"/>
    </source>
</evidence>
<dbReference type="Gene3D" id="2.30.60.10">
    <property type="entry name" value="Cyanovirin-N"/>
    <property type="match status" value="1"/>
</dbReference>
<dbReference type="SUPFAM" id="SSF51322">
    <property type="entry name" value="Cyanovirin-N"/>
    <property type="match status" value="1"/>
</dbReference>
<evidence type="ECO:0000313" key="3">
    <source>
        <dbReference type="EMBL" id="CAF9914784.1"/>
    </source>
</evidence>
<dbReference type="AlphaFoldDB" id="A0A8H3IIE4"/>
<keyword evidence="4" id="KW-1185">Reference proteome</keyword>
<dbReference type="OrthoDB" id="2441380at2759"/>
<feature type="region of interest" description="Disordered" evidence="1">
    <location>
        <begin position="139"/>
        <end position="196"/>
    </location>
</feature>
<comment type="caution">
    <text evidence="3">The sequence shown here is derived from an EMBL/GenBank/DDBJ whole genome shotgun (WGS) entry which is preliminary data.</text>
</comment>
<evidence type="ECO:0000256" key="1">
    <source>
        <dbReference type="SAM" id="MobiDB-lite"/>
    </source>
</evidence>
<feature type="region of interest" description="Disordered" evidence="1">
    <location>
        <begin position="212"/>
        <end position="232"/>
    </location>
</feature>
<evidence type="ECO:0000313" key="4">
    <source>
        <dbReference type="Proteomes" id="UP000664169"/>
    </source>
</evidence>
<feature type="compositionally biased region" description="Basic and acidic residues" evidence="1">
    <location>
        <begin position="216"/>
        <end position="232"/>
    </location>
</feature>